<dbReference type="PATRIC" id="fig|1308866.3.peg.1985"/>
<reference evidence="2 3" key="1">
    <citation type="submission" date="2013-03" db="EMBL/GenBank/DDBJ databases">
        <title>Draft genome sequence of Gracibacillus halophilus YIM-C55.5, a moderately halophilic and thermophilic organism from the Xiaochaidamu salt lake.</title>
        <authorList>
            <person name="Sugumar T."/>
            <person name="Polireddy D.R."/>
            <person name="Antony A."/>
            <person name="Madhava Y.R."/>
            <person name="Sivakumar N."/>
        </authorList>
    </citation>
    <scope>NUCLEOTIDE SEQUENCE [LARGE SCALE GENOMIC DNA]</scope>
    <source>
        <strain evidence="2 3">YIM-C55.5</strain>
    </source>
</reference>
<dbReference type="AlphaFoldDB" id="N4WU69"/>
<dbReference type="eggNOG" id="ENOG5032N39">
    <property type="taxonomic scope" value="Bacteria"/>
</dbReference>
<dbReference type="EMBL" id="APML01000034">
    <property type="protein sequence ID" value="ENH96656.1"/>
    <property type="molecule type" value="Genomic_DNA"/>
</dbReference>
<dbReference type="Proteomes" id="UP000012283">
    <property type="component" value="Unassembled WGS sequence"/>
</dbReference>
<feature type="transmembrane region" description="Helical" evidence="1">
    <location>
        <begin position="36"/>
        <end position="60"/>
    </location>
</feature>
<proteinExistence type="predicted"/>
<organism evidence="2 3">
    <name type="scientific">Gracilibacillus halophilus YIM-C55.5</name>
    <dbReference type="NCBI Taxonomy" id="1308866"/>
    <lineage>
        <taxon>Bacteria</taxon>
        <taxon>Bacillati</taxon>
        <taxon>Bacillota</taxon>
        <taxon>Bacilli</taxon>
        <taxon>Bacillales</taxon>
        <taxon>Bacillaceae</taxon>
        <taxon>Gracilibacillus</taxon>
    </lineage>
</organism>
<dbReference type="RefSeq" id="WP_003469214.1">
    <property type="nucleotide sequence ID" value="NZ_APML01000034.1"/>
</dbReference>
<dbReference type="OrthoDB" id="2974444at2"/>
<evidence type="ECO:0000313" key="2">
    <source>
        <dbReference type="EMBL" id="ENH96656.1"/>
    </source>
</evidence>
<evidence type="ECO:0000256" key="1">
    <source>
        <dbReference type="SAM" id="Phobius"/>
    </source>
</evidence>
<keyword evidence="3" id="KW-1185">Reference proteome</keyword>
<keyword evidence="1" id="KW-0812">Transmembrane</keyword>
<sequence>MTIEALWVIALLTGSLIVWLKHWPLLLVQVAIGIGIYFLDGVFLTIIMIGQILFGLWILYRLWQAVDYNYDLELEKTHRIPQKHTKGGQDGTRNHFL</sequence>
<keyword evidence="1" id="KW-0472">Membrane</keyword>
<gene>
    <name evidence="2" type="ORF">J416_09784</name>
</gene>
<evidence type="ECO:0000313" key="3">
    <source>
        <dbReference type="Proteomes" id="UP000012283"/>
    </source>
</evidence>
<comment type="caution">
    <text evidence="2">The sequence shown here is derived from an EMBL/GenBank/DDBJ whole genome shotgun (WGS) entry which is preliminary data.</text>
</comment>
<dbReference type="STRING" id="1308866.J416_09784"/>
<name>N4WU69_9BACI</name>
<keyword evidence="1" id="KW-1133">Transmembrane helix</keyword>
<protein>
    <submittedName>
        <fullName evidence="2">Uncharacterized protein</fullName>
    </submittedName>
</protein>
<accession>N4WU69</accession>